<evidence type="ECO:0000313" key="1">
    <source>
        <dbReference type="EMBL" id="KAJ7555441.1"/>
    </source>
</evidence>
<proteinExistence type="predicted"/>
<gene>
    <name evidence="1" type="ORF">O6H91_05G037900</name>
</gene>
<evidence type="ECO:0000313" key="2">
    <source>
        <dbReference type="Proteomes" id="UP001162992"/>
    </source>
</evidence>
<organism evidence="1 2">
    <name type="scientific">Diphasiastrum complanatum</name>
    <name type="common">Issler's clubmoss</name>
    <name type="synonym">Lycopodium complanatum</name>
    <dbReference type="NCBI Taxonomy" id="34168"/>
    <lineage>
        <taxon>Eukaryota</taxon>
        <taxon>Viridiplantae</taxon>
        <taxon>Streptophyta</taxon>
        <taxon>Embryophyta</taxon>
        <taxon>Tracheophyta</taxon>
        <taxon>Lycopodiopsida</taxon>
        <taxon>Lycopodiales</taxon>
        <taxon>Lycopodiaceae</taxon>
        <taxon>Lycopodioideae</taxon>
        <taxon>Diphasiastrum</taxon>
    </lineage>
</organism>
<dbReference type="Proteomes" id="UP001162992">
    <property type="component" value="Chromosome 5"/>
</dbReference>
<keyword evidence="2" id="KW-1185">Reference proteome</keyword>
<comment type="caution">
    <text evidence="1">The sequence shown here is derived from an EMBL/GenBank/DDBJ whole genome shotgun (WGS) entry which is preliminary data.</text>
</comment>
<name>A0ACC2DMM2_DIPCM</name>
<sequence>MKALSTISASSLQLNHDLLKWFVILCSALFFLASTATGQQQPNTTAYELLELNGFPAGLLPHTVVSATFHSNGQFEVHLSGKCSVDVPGEYPVSYGSRITGVLSKGRLSGLSGITVKAFFVWWSITEIFVTGQDLVFTIGIASASYPASNFNDSPVCGNSMISTM</sequence>
<dbReference type="EMBL" id="CM055096">
    <property type="protein sequence ID" value="KAJ7555441.1"/>
    <property type="molecule type" value="Genomic_DNA"/>
</dbReference>
<reference evidence="2" key="1">
    <citation type="journal article" date="2024" name="Proc. Natl. Acad. Sci. U.S.A.">
        <title>Extraordinary preservation of gene collinearity over three hundred million years revealed in homosporous lycophytes.</title>
        <authorList>
            <person name="Li C."/>
            <person name="Wickell D."/>
            <person name="Kuo L.Y."/>
            <person name="Chen X."/>
            <person name="Nie B."/>
            <person name="Liao X."/>
            <person name="Peng D."/>
            <person name="Ji J."/>
            <person name="Jenkins J."/>
            <person name="Williams M."/>
            <person name="Shu S."/>
            <person name="Plott C."/>
            <person name="Barry K."/>
            <person name="Rajasekar S."/>
            <person name="Grimwood J."/>
            <person name="Han X."/>
            <person name="Sun S."/>
            <person name="Hou Z."/>
            <person name="He W."/>
            <person name="Dai G."/>
            <person name="Sun C."/>
            <person name="Schmutz J."/>
            <person name="Leebens-Mack J.H."/>
            <person name="Li F.W."/>
            <person name="Wang L."/>
        </authorList>
    </citation>
    <scope>NUCLEOTIDE SEQUENCE [LARGE SCALE GENOMIC DNA]</scope>
    <source>
        <strain evidence="2">cv. PW_Plant_1</strain>
    </source>
</reference>
<protein>
    <submittedName>
        <fullName evidence="1">Uncharacterized protein</fullName>
    </submittedName>
</protein>
<accession>A0ACC2DMM2</accession>